<feature type="domain" description="L,D-TPase catalytic" evidence="9">
    <location>
        <begin position="40"/>
        <end position="171"/>
    </location>
</feature>
<dbReference type="PANTHER" id="PTHR36699">
    <property type="entry name" value="LD-TRANSPEPTIDASE"/>
    <property type="match status" value="1"/>
</dbReference>
<evidence type="ECO:0000256" key="5">
    <source>
        <dbReference type="ARBA" id="ARBA00022984"/>
    </source>
</evidence>
<dbReference type="Proteomes" id="UP000183104">
    <property type="component" value="Unassembled WGS sequence"/>
</dbReference>
<feature type="active site" description="Proton donor/acceptor" evidence="7">
    <location>
        <position position="132"/>
    </location>
</feature>
<dbReference type="InterPro" id="IPR038063">
    <property type="entry name" value="Transpep_catalytic_dom"/>
</dbReference>
<name>A0A1G5GIF5_9GAMM</name>
<accession>A0A1G5GIF5</accession>
<comment type="pathway">
    <text evidence="1 7">Cell wall biogenesis; peptidoglycan biosynthesis.</text>
</comment>
<evidence type="ECO:0000256" key="3">
    <source>
        <dbReference type="ARBA" id="ARBA00022679"/>
    </source>
</evidence>
<evidence type="ECO:0000313" key="10">
    <source>
        <dbReference type="EMBL" id="SCY51151.1"/>
    </source>
</evidence>
<keyword evidence="3" id="KW-0808">Transferase</keyword>
<keyword evidence="6 7" id="KW-0961">Cell wall biogenesis/degradation</keyword>
<evidence type="ECO:0000313" key="11">
    <source>
        <dbReference type="Proteomes" id="UP000183104"/>
    </source>
</evidence>
<sequence length="375" mass="42371">MRIGILAGVLLGGMTAASVHAAEKVVGNAFFRDAPPHRMVLVAKDVRSAYLVEAEDDRPRVVRRFGRILLGANPGDKRVEGDKRTPEGVYYIQRYLPEPRLAPRYGAGAFPLNYPNIVDRIRDKTGYGIWLHGVDEEDEDKTDTKGCVAFDNTSLEVLKEALDIGTPVVITGRPDLLAPSRYEERRAELLERLDRFLEARESGDHAALDALIHPDFRNDRGEDAGAYLRRIERRAAAYPQRRMDIDEVRIYKENGHRLVYDFERFRCAPDGIAFGRQRLYFTAKEGSSPRLLAAEHLERPAGPEILWRVKAFLADREAGDPENLWVRRVRPDRYVVGYDRAPADGAGRRPGMEILRLTGCPGEFRVASVGWEPLP</sequence>
<dbReference type="AlphaFoldDB" id="A0A1G5GIF5"/>
<dbReference type="CDD" id="cd16913">
    <property type="entry name" value="YkuD_like"/>
    <property type="match status" value="1"/>
</dbReference>
<dbReference type="PROSITE" id="PS52029">
    <property type="entry name" value="LD_TPASE"/>
    <property type="match status" value="1"/>
</dbReference>
<dbReference type="InterPro" id="IPR005490">
    <property type="entry name" value="LD_TPept_cat_dom"/>
</dbReference>
<dbReference type="EMBL" id="FMUN01000006">
    <property type="protein sequence ID" value="SCY51151.1"/>
    <property type="molecule type" value="Genomic_DNA"/>
</dbReference>
<dbReference type="GO" id="GO:0004180">
    <property type="term" value="F:carboxypeptidase activity"/>
    <property type="evidence" value="ECO:0007669"/>
    <property type="project" value="UniProtKB-ARBA"/>
</dbReference>
<keyword evidence="5 7" id="KW-0573">Peptidoglycan synthesis</keyword>
<dbReference type="PANTHER" id="PTHR36699:SF1">
    <property type="entry name" value="L,D-TRANSPEPTIDASE YAFK-RELATED"/>
    <property type="match status" value="1"/>
</dbReference>
<evidence type="ECO:0000256" key="4">
    <source>
        <dbReference type="ARBA" id="ARBA00022960"/>
    </source>
</evidence>
<protein>
    <submittedName>
        <fullName evidence="10">L,D-transpeptidase catalytic domain</fullName>
    </submittedName>
</protein>
<dbReference type="InterPro" id="IPR032710">
    <property type="entry name" value="NTF2-like_dom_sf"/>
</dbReference>
<dbReference type="GO" id="GO:0016740">
    <property type="term" value="F:transferase activity"/>
    <property type="evidence" value="ECO:0007669"/>
    <property type="project" value="UniProtKB-KW"/>
</dbReference>
<evidence type="ECO:0000256" key="1">
    <source>
        <dbReference type="ARBA" id="ARBA00004752"/>
    </source>
</evidence>
<organism evidence="10 11">
    <name type="scientific">Thiohalorhabdus denitrificans</name>
    <dbReference type="NCBI Taxonomy" id="381306"/>
    <lineage>
        <taxon>Bacteria</taxon>
        <taxon>Pseudomonadati</taxon>
        <taxon>Pseudomonadota</taxon>
        <taxon>Gammaproteobacteria</taxon>
        <taxon>Thiohalorhabdales</taxon>
        <taxon>Thiohalorhabdaceae</taxon>
        <taxon>Thiohalorhabdus</taxon>
    </lineage>
</organism>
<dbReference type="Gene3D" id="2.40.440.10">
    <property type="entry name" value="L,D-transpeptidase catalytic domain-like"/>
    <property type="match status" value="1"/>
</dbReference>
<gene>
    <name evidence="10" type="ORF">SAMN05661077_2358</name>
</gene>
<reference evidence="11" key="1">
    <citation type="submission" date="2016-10" db="EMBL/GenBank/DDBJ databases">
        <authorList>
            <person name="Varghese N."/>
        </authorList>
    </citation>
    <scope>NUCLEOTIDE SEQUENCE [LARGE SCALE GENOMIC DNA]</scope>
    <source>
        <strain evidence="11">HL 19</strain>
    </source>
</reference>
<keyword evidence="4 7" id="KW-0133">Cell shape</keyword>
<evidence type="ECO:0000256" key="7">
    <source>
        <dbReference type="PROSITE-ProRule" id="PRU01373"/>
    </source>
</evidence>
<feature type="signal peptide" evidence="8">
    <location>
        <begin position="1"/>
        <end position="21"/>
    </location>
</feature>
<evidence type="ECO:0000256" key="6">
    <source>
        <dbReference type="ARBA" id="ARBA00023316"/>
    </source>
</evidence>
<dbReference type="GO" id="GO:0071555">
    <property type="term" value="P:cell wall organization"/>
    <property type="evidence" value="ECO:0007669"/>
    <property type="project" value="UniProtKB-UniRule"/>
</dbReference>
<dbReference type="GO" id="GO:0008360">
    <property type="term" value="P:regulation of cell shape"/>
    <property type="evidence" value="ECO:0007669"/>
    <property type="project" value="UniProtKB-UniRule"/>
</dbReference>
<dbReference type="GO" id="GO:0009252">
    <property type="term" value="P:peptidoglycan biosynthetic process"/>
    <property type="evidence" value="ECO:0007669"/>
    <property type="project" value="UniProtKB-UniPathway"/>
</dbReference>
<dbReference type="UniPathway" id="UPA00219"/>
<dbReference type="SUPFAM" id="SSF54427">
    <property type="entry name" value="NTF2-like"/>
    <property type="match status" value="1"/>
</dbReference>
<dbReference type="Pfam" id="PF03734">
    <property type="entry name" value="YkuD"/>
    <property type="match status" value="1"/>
</dbReference>
<keyword evidence="11" id="KW-1185">Reference proteome</keyword>
<dbReference type="SUPFAM" id="SSF141523">
    <property type="entry name" value="L,D-transpeptidase catalytic domain-like"/>
    <property type="match status" value="1"/>
</dbReference>
<feature type="active site" description="Nucleophile" evidence="7">
    <location>
        <position position="147"/>
    </location>
</feature>
<keyword evidence="8" id="KW-0732">Signal</keyword>
<dbReference type="RefSeq" id="WP_054965549.1">
    <property type="nucleotide sequence ID" value="NZ_FMUN01000006.1"/>
</dbReference>
<evidence type="ECO:0000256" key="8">
    <source>
        <dbReference type="SAM" id="SignalP"/>
    </source>
</evidence>
<comment type="similarity">
    <text evidence="2">Belongs to the YkuD family.</text>
</comment>
<feature type="chain" id="PRO_5010299631" evidence="8">
    <location>
        <begin position="22"/>
        <end position="375"/>
    </location>
</feature>
<evidence type="ECO:0000259" key="9">
    <source>
        <dbReference type="PROSITE" id="PS52029"/>
    </source>
</evidence>
<proteinExistence type="inferred from homology"/>
<evidence type="ECO:0000256" key="2">
    <source>
        <dbReference type="ARBA" id="ARBA00005992"/>
    </source>
</evidence>
<dbReference type="Gene3D" id="3.10.450.50">
    <property type="match status" value="1"/>
</dbReference>